<dbReference type="SUPFAM" id="SSF52540">
    <property type="entry name" value="P-loop containing nucleoside triphosphate hydrolases"/>
    <property type="match status" value="1"/>
</dbReference>
<organism evidence="4 5">
    <name type="scientific">Mycolicibacterium rutilum</name>
    <name type="common">Mycobacterium rutilum</name>
    <dbReference type="NCBI Taxonomy" id="370526"/>
    <lineage>
        <taxon>Bacteria</taxon>
        <taxon>Bacillati</taxon>
        <taxon>Actinomycetota</taxon>
        <taxon>Actinomycetes</taxon>
        <taxon>Mycobacteriales</taxon>
        <taxon>Mycobacteriaceae</taxon>
        <taxon>Mycolicibacterium</taxon>
    </lineage>
</organism>
<evidence type="ECO:0000256" key="2">
    <source>
        <dbReference type="ARBA" id="ARBA00022840"/>
    </source>
</evidence>
<gene>
    <name evidence="4" type="ORF">SAMN04489835_2796</name>
</gene>
<dbReference type="RefSeq" id="WP_083407643.1">
    <property type="nucleotide sequence ID" value="NZ_LT629971.1"/>
</dbReference>
<evidence type="ECO:0000256" key="1">
    <source>
        <dbReference type="ARBA" id="ARBA00022741"/>
    </source>
</evidence>
<dbReference type="InterPro" id="IPR036388">
    <property type="entry name" value="WH-like_DNA-bd_sf"/>
</dbReference>
<dbReference type="Pfam" id="PF00196">
    <property type="entry name" value="GerE"/>
    <property type="match status" value="1"/>
</dbReference>
<dbReference type="SMART" id="SM00421">
    <property type="entry name" value="HTH_LUXR"/>
    <property type="match status" value="1"/>
</dbReference>
<dbReference type="PRINTS" id="PR00038">
    <property type="entry name" value="HTHLUXR"/>
</dbReference>
<dbReference type="Gene3D" id="1.10.10.10">
    <property type="entry name" value="Winged helix-like DNA-binding domain superfamily/Winged helix DNA-binding domain"/>
    <property type="match status" value="1"/>
</dbReference>
<reference evidence="5" key="1">
    <citation type="submission" date="2016-10" db="EMBL/GenBank/DDBJ databases">
        <authorList>
            <person name="Varghese N."/>
            <person name="Submissions S."/>
        </authorList>
    </citation>
    <scope>NUCLEOTIDE SEQUENCE [LARGE SCALE GENOMIC DNA]</scope>
    <source>
        <strain evidence="5">DSM 45405</strain>
    </source>
</reference>
<dbReference type="EMBL" id="LT629971">
    <property type="protein sequence ID" value="SEH67927.1"/>
    <property type="molecule type" value="Genomic_DNA"/>
</dbReference>
<name>A0A1H6JZH9_MYCRU</name>
<evidence type="ECO:0000313" key="4">
    <source>
        <dbReference type="EMBL" id="SEH67927.1"/>
    </source>
</evidence>
<dbReference type="GO" id="GO:0005737">
    <property type="term" value="C:cytoplasm"/>
    <property type="evidence" value="ECO:0007669"/>
    <property type="project" value="TreeGrafter"/>
</dbReference>
<evidence type="ECO:0000313" key="5">
    <source>
        <dbReference type="Proteomes" id="UP000182915"/>
    </source>
</evidence>
<dbReference type="PANTHER" id="PTHR16305:SF35">
    <property type="entry name" value="TRANSCRIPTIONAL ACTIVATOR DOMAIN"/>
    <property type="match status" value="1"/>
</dbReference>
<keyword evidence="2" id="KW-0067">ATP-binding</keyword>
<dbReference type="Proteomes" id="UP000182915">
    <property type="component" value="Chromosome I"/>
</dbReference>
<dbReference type="GO" id="GO:0003677">
    <property type="term" value="F:DNA binding"/>
    <property type="evidence" value="ECO:0007669"/>
    <property type="project" value="InterPro"/>
</dbReference>
<dbReference type="PROSITE" id="PS50043">
    <property type="entry name" value="HTH_LUXR_2"/>
    <property type="match status" value="1"/>
</dbReference>
<keyword evidence="1" id="KW-0547">Nucleotide-binding</keyword>
<dbReference type="PANTHER" id="PTHR16305">
    <property type="entry name" value="TESTICULAR SOLUBLE ADENYLYL CYCLASE"/>
    <property type="match status" value="1"/>
</dbReference>
<dbReference type="InterPro" id="IPR011990">
    <property type="entry name" value="TPR-like_helical_dom_sf"/>
</dbReference>
<dbReference type="InterPro" id="IPR016032">
    <property type="entry name" value="Sig_transdc_resp-reg_C-effctor"/>
</dbReference>
<dbReference type="GO" id="GO:0005524">
    <property type="term" value="F:ATP binding"/>
    <property type="evidence" value="ECO:0007669"/>
    <property type="project" value="UniProtKB-KW"/>
</dbReference>
<dbReference type="Pfam" id="PF13191">
    <property type="entry name" value="AAA_16"/>
    <property type="match status" value="1"/>
</dbReference>
<proteinExistence type="predicted"/>
<dbReference type="AlphaFoldDB" id="A0A1H6JZH9"/>
<dbReference type="InterPro" id="IPR041664">
    <property type="entry name" value="AAA_16"/>
</dbReference>
<protein>
    <submittedName>
        <fullName evidence="4">Regulatory protein, luxR family</fullName>
    </submittedName>
</protein>
<dbReference type="GO" id="GO:0004016">
    <property type="term" value="F:adenylate cyclase activity"/>
    <property type="evidence" value="ECO:0007669"/>
    <property type="project" value="TreeGrafter"/>
</dbReference>
<dbReference type="SUPFAM" id="SSF46894">
    <property type="entry name" value="C-terminal effector domain of the bipartite response regulators"/>
    <property type="match status" value="1"/>
</dbReference>
<dbReference type="InterPro" id="IPR000792">
    <property type="entry name" value="Tscrpt_reg_LuxR_C"/>
</dbReference>
<feature type="domain" description="HTH luxR-type" evidence="3">
    <location>
        <begin position="846"/>
        <end position="911"/>
    </location>
</feature>
<keyword evidence="5" id="KW-1185">Reference proteome</keyword>
<dbReference type="CDD" id="cd06170">
    <property type="entry name" value="LuxR_C_like"/>
    <property type="match status" value="1"/>
</dbReference>
<dbReference type="GO" id="GO:0006355">
    <property type="term" value="P:regulation of DNA-templated transcription"/>
    <property type="evidence" value="ECO:0007669"/>
    <property type="project" value="InterPro"/>
</dbReference>
<sequence>MPTYLANRPTEEAAVAEFLNAASQAPSALLIDGEAGIGKSTLWLAALDRAAGQGFQILSARTAFVESVAAYATLAELLGDVPADVVADLPSAQRVALEQVRGDAEAAPTDQRAVAAAFLSVVEQLAEQAPVLLALDDAQWIDQSSVHVLAYTARRLSGPVGVLGTVRTEGPGDPVSWLQMRRPDAVHRIALRPLASRALQSVVTEHLGRPVPRTKMARIYDISGGNPFYAIELAKVFDSGEDKPLPHTLSAVVQARLDGLEADVHAPLLAAATAAAPTVDLVVAAIGAGHDRTVELLEAAEQQGIIAIEGNRIRFTHPLLATGVYTSSPTDERRQMHRRLAGVVGEPEMRARHLALATTTTGDDETVTALERAAAGAQARGAPAAAAELMELAITLGGSTPERRIRLAAHVFDGGDPGRARTLLERAIAELRPGPGRAQALHLLAVVRFIDDGFVDAVELLQRALAEDRPDGPLRAVVLTTLAYGLYMTGDPDTAHRRAEEAVACAEGVGVPGLLSQALGAQAIIRYFTGGGVDEASMQRALDLEDHDLFAPVMLRPSLEHALILACIGELDASFDLMREIERRCVERGEEGELVFVEFYVALTRIWRGDLATAEQLADNVDELAQQLGGGFPAMLSAVLRAWLAVYRGDEREARRAIAEATDASERSGTAWHRDWTVTAHGLLEVSLGNYAAAVGSLQPLIDRFVPDSTEIQAASYIPDAVEALVELGRTEEAEPLVAALERNGERLDRPWMLAHGARCRALLLAAAGDLRGAVRGARRAVEQHDRLPMPFEQARTTLVLGQLQRRARDHAATASLRQALATFERLGTPLWADRARSALSGLSSGPATPSALTAAESRIAELAAAGLTNRDVANELFLSAKTVEATLARVYRKLGIRSRAELGRLMGRPDA</sequence>
<dbReference type="STRING" id="370526.SAMN04489835_2796"/>
<dbReference type="Gene3D" id="1.25.40.10">
    <property type="entry name" value="Tetratricopeptide repeat domain"/>
    <property type="match status" value="1"/>
</dbReference>
<accession>A0A1H6JZH9</accession>
<dbReference type="InterPro" id="IPR027417">
    <property type="entry name" value="P-loop_NTPase"/>
</dbReference>
<evidence type="ECO:0000259" key="3">
    <source>
        <dbReference type="PROSITE" id="PS50043"/>
    </source>
</evidence>
<dbReference type="SUPFAM" id="SSF48452">
    <property type="entry name" value="TPR-like"/>
    <property type="match status" value="2"/>
</dbReference>